<comment type="caution">
    <text evidence="2">The sequence shown here is derived from an EMBL/GenBank/DDBJ whole genome shotgun (WGS) entry which is preliminary data.</text>
</comment>
<dbReference type="InterPro" id="IPR008579">
    <property type="entry name" value="UGlyAH_Cupin_dom"/>
</dbReference>
<dbReference type="EMBL" id="QFPJ01000028">
    <property type="protein sequence ID" value="PZQ21510.1"/>
    <property type="molecule type" value="Genomic_DNA"/>
</dbReference>
<sequence>MISSNRACGCSPLKRCPRSMRSSANKHPWRLEAREERMTHMIDIYSDEGFEPVKTSSPDVSASQRLLHHDADSHTYVVLWQTPGGYLDSEGLPYSETAVIVSGEVDIGLQGAEPVTLTPGKLFHRPRGARMVLDAKGPMRMLVTAVVQPPGTGG</sequence>
<accession>A0A2W5N5T9</accession>
<name>A0A2W5N5T9_SPHMC</name>
<dbReference type="SUPFAM" id="SSF51182">
    <property type="entry name" value="RmlC-like cupins"/>
    <property type="match status" value="1"/>
</dbReference>
<dbReference type="InterPro" id="IPR011051">
    <property type="entry name" value="RmlC_Cupin_sf"/>
</dbReference>
<feature type="domain" description="(S)-ureidoglycine aminohydrolase cupin" evidence="1">
    <location>
        <begin position="72"/>
        <end position="138"/>
    </location>
</feature>
<gene>
    <name evidence="2" type="ORF">DI569_11750</name>
</gene>
<evidence type="ECO:0000313" key="3">
    <source>
        <dbReference type="Proteomes" id="UP000248597"/>
    </source>
</evidence>
<evidence type="ECO:0000259" key="1">
    <source>
        <dbReference type="Pfam" id="PF05899"/>
    </source>
</evidence>
<dbReference type="InterPro" id="IPR014710">
    <property type="entry name" value="RmlC-like_jellyroll"/>
</dbReference>
<organism evidence="2 3">
    <name type="scientific">Sphingopyxis macrogoltabida</name>
    <name type="common">Sphingomonas macrogoltabidus</name>
    <dbReference type="NCBI Taxonomy" id="33050"/>
    <lineage>
        <taxon>Bacteria</taxon>
        <taxon>Pseudomonadati</taxon>
        <taxon>Pseudomonadota</taxon>
        <taxon>Alphaproteobacteria</taxon>
        <taxon>Sphingomonadales</taxon>
        <taxon>Sphingomonadaceae</taxon>
        <taxon>Sphingopyxis</taxon>
    </lineage>
</organism>
<dbReference type="Gene3D" id="2.60.120.10">
    <property type="entry name" value="Jelly Rolls"/>
    <property type="match status" value="1"/>
</dbReference>
<protein>
    <recommendedName>
        <fullName evidence="1">(S)-ureidoglycine aminohydrolase cupin domain-containing protein</fullName>
    </recommendedName>
</protein>
<evidence type="ECO:0000313" key="2">
    <source>
        <dbReference type="EMBL" id="PZQ21510.1"/>
    </source>
</evidence>
<dbReference type="Proteomes" id="UP000248597">
    <property type="component" value="Unassembled WGS sequence"/>
</dbReference>
<dbReference type="AlphaFoldDB" id="A0A2W5N5T9"/>
<dbReference type="Pfam" id="PF05899">
    <property type="entry name" value="Cupin_3"/>
    <property type="match status" value="1"/>
</dbReference>
<reference evidence="2 3" key="1">
    <citation type="submission" date="2017-08" db="EMBL/GenBank/DDBJ databases">
        <title>Infants hospitalized years apart are colonized by the same room-sourced microbial strains.</title>
        <authorList>
            <person name="Brooks B."/>
            <person name="Olm M.R."/>
            <person name="Firek B.A."/>
            <person name="Baker R."/>
            <person name="Thomas B.C."/>
            <person name="Morowitz M.J."/>
            <person name="Banfield J.F."/>
        </authorList>
    </citation>
    <scope>NUCLEOTIDE SEQUENCE [LARGE SCALE GENOMIC DNA]</scope>
    <source>
        <strain evidence="2">S2_005_003_R2_47</strain>
    </source>
</reference>
<proteinExistence type="predicted"/>